<reference evidence="1 2" key="1">
    <citation type="submission" date="2019-03" db="EMBL/GenBank/DDBJ databases">
        <title>Draft Genome Sequence of Massilia arenosa sp. nov., a Novel Massilia Species Isolated from a Sandy-loam Maize Soil.</title>
        <authorList>
            <person name="Raths R."/>
            <person name="Peta V."/>
            <person name="Bucking H."/>
        </authorList>
    </citation>
    <scope>NUCLEOTIDE SEQUENCE [LARGE SCALE GENOMIC DNA]</scope>
    <source>
        <strain evidence="1 2">MC02</strain>
    </source>
</reference>
<dbReference type="OrthoDB" id="8852085at2"/>
<dbReference type="EMBL" id="SPVF01000003">
    <property type="protein sequence ID" value="TFW30412.1"/>
    <property type="molecule type" value="Genomic_DNA"/>
</dbReference>
<evidence type="ECO:0000313" key="2">
    <source>
        <dbReference type="Proteomes" id="UP000298438"/>
    </source>
</evidence>
<protein>
    <submittedName>
        <fullName evidence="1">Uncharacterized protein</fullName>
    </submittedName>
</protein>
<comment type="caution">
    <text evidence="1">The sequence shown here is derived from an EMBL/GenBank/DDBJ whole genome shotgun (WGS) entry which is preliminary data.</text>
</comment>
<dbReference type="AlphaFoldDB" id="A0A4Y9SUD3"/>
<name>A0A4Y9SUD3_9BURK</name>
<keyword evidence="2" id="KW-1185">Reference proteome</keyword>
<proteinExistence type="predicted"/>
<organism evidence="1 2">
    <name type="scientific">Zemynaea arenosa</name>
    <dbReference type="NCBI Taxonomy" id="2561931"/>
    <lineage>
        <taxon>Bacteria</taxon>
        <taxon>Pseudomonadati</taxon>
        <taxon>Pseudomonadota</taxon>
        <taxon>Betaproteobacteria</taxon>
        <taxon>Burkholderiales</taxon>
        <taxon>Oxalobacteraceae</taxon>
        <taxon>Telluria group</taxon>
        <taxon>Zemynaea</taxon>
    </lineage>
</organism>
<accession>A0A4Y9SUD3</accession>
<evidence type="ECO:0000313" key="1">
    <source>
        <dbReference type="EMBL" id="TFW30412.1"/>
    </source>
</evidence>
<dbReference type="RefSeq" id="WP_135205201.1">
    <property type="nucleotide sequence ID" value="NZ_SPVF01000003.1"/>
</dbReference>
<sequence>MSVAIAGDATYTGPFVQVTAESRLETFEPMWRGWRRGWGDWGFPETAFVTHYSGRVVANLGGPNGDRMRCRFVLSDPSAGLSGGGQGECQLAAGRRIDIILNRR</sequence>
<gene>
    <name evidence="1" type="ORF">E4L96_00065</name>
</gene>
<dbReference type="Proteomes" id="UP000298438">
    <property type="component" value="Unassembled WGS sequence"/>
</dbReference>